<dbReference type="EMBL" id="CAQN01000542">
    <property type="protein sequence ID" value="CCQ67091.1"/>
    <property type="molecule type" value="Genomic_DNA"/>
</dbReference>
<feature type="transmembrane region" description="Helical" evidence="6">
    <location>
        <begin position="64"/>
        <end position="83"/>
    </location>
</feature>
<evidence type="ECO:0000256" key="3">
    <source>
        <dbReference type="ARBA" id="ARBA00022692"/>
    </source>
</evidence>
<sequence length="270" mass="30541">MEGNYFQILPFKFNMLLHINSFLGQQRQQPPTLWHSLNVQARVLCAFISVFAIALTPNGQWKSWGIYGIGVLFVILISRVSWLSLFSRVIIEFAFVGVVLLGTLFRPEGEVIWSWGILQITTTGVMVLGSVTTKAILSLLMLNTLIMTTEITELFKAFLALKMPPLLVAIMASMYRYIGVINREFTTMKRAAISRNLMSNGKMIRHVMGNAIGSLFIRSYERGELIYNAMLSRGYQGVHGNPEKLAYKNKDIVALIITIFIVFLGQIIYF</sequence>
<feature type="transmembrane region" description="Helical" evidence="6">
    <location>
        <begin position="89"/>
        <end position="105"/>
    </location>
</feature>
<evidence type="ECO:0000313" key="8">
    <source>
        <dbReference type="Proteomes" id="UP000018130"/>
    </source>
</evidence>
<comment type="subcellular location">
    <subcellularLocation>
        <location evidence="1">Cell membrane</location>
        <topology evidence="1">Multi-pass membrane protein</topology>
    </subcellularLocation>
</comment>
<evidence type="ECO:0000256" key="2">
    <source>
        <dbReference type="ARBA" id="ARBA00022475"/>
    </source>
</evidence>
<evidence type="ECO:0000256" key="4">
    <source>
        <dbReference type="ARBA" id="ARBA00022989"/>
    </source>
</evidence>
<protein>
    <submittedName>
        <fullName evidence="7">Transmembrane component NikQ of energizing module of nickel ECF transporter</fullName>
    </submittedName>
</protein>
<dbReference type="InterPro" id="IPR012809">
    <property type="entry name" value="ECF_CbiQ"/>
</dbReference>
<evidence type="ECO:0000313" key="7">
    <source>
        <dbReference type="EMBL" id="CCQ67091.1"/>
    </source>
</evidence>
<dbReference type="GO" id="GO:0006824">
    <property type="term" value="P:cobalt ion transport"/>
    <property type="evidence" value="ECO:0007669"/>
    <property type="project" value="InterPro"/>
</dbReference>
<dbReference type="Proteomes" id="UP000018130">
    <property type="component" value="Unassembled WGS sequence"/>
</dbReference>
<proteinExistence type="predicted"/>
<feature type="transmembrane region" description="Helical" evidence="6">
    <location>
        <begin position="112"/>
        <end position="137"/>
    </location>
</feature>
<evidence type="ECO:0000256" key="5">
    <source>
        <dbReference type="ARBA" id="ARBA00023136"/>
    </source>
</evidence>
<accession>T2JPX0</accession>
<dbReference type="InterPro" id="IPR051611">
    <property type="entry name" value="ECF_transporter_component"/>
</dbReference>
<gene>
    <name evidence="7" type="ORF">CWATWH0402_2920</name>
</gene>
<dbReference type="PANTHER" id="PTHR34857:SF2">
    <property type="entry name" value="SLL0384 PROTEIN"/>
    <property type="match status" value="1"/>
</dbReference>
<keyword evidence="2" id="KW-1003">Cell membrane</keyword>
<dbReference type="GO" id="GO:0043190">
    <property type="term" value="C:ATP-binding cassette (ABC) transporter complex"/>
    <property type="evidence" value="ECO:0007669"/>
    <property type="project" value="InterPro"/>
</dbReference>
<feature type="transmembrane region" description="Helical" evidence="6">
    <location>
        <begin position="39"/>
        <end position="57"/>
    </location>
</feature>
<keyword evidence="3 6" id="KW-0812">Transmembrane</keyword>
<evidence type="ECO:0000256" key="6">
    <source>
        <dbReference type="SAM" id="Phobius"/>
    </source>
</evidence>
<keyword evidence="4 6" id="KW-1133">Transmembrane helix</keyword>
<evidence type="ECO:0000256" key="1">
    <source>
        <dbReference type="ARBA" id="ARBA00004651"/>
    </source>
</evidence>
<dbReference type="AlphaFoldDB" id="T2JPX0"/>
<name>T2JPX0_CROWT</name>
<reference evidence="7 8" key="2">
    <citation type="submission" date="2013-09" db="EMBL/GenBank/DDBJ databases">
        <title>Whole genome comparison of six Crocosphaera watsonii strains with differing phenotypes.</title>
        <authorList>
            <person name="Bench S.R."/>
            <person name="Heller P."/>
            <person name="Frank I."/>
            <person name="Arciniega M."/>
            <person name="Shilova I.N."/>
            <person name="Zehr J.P."/>
        </authorList>
    </citation>
    <scope>NUCLEOTIDE SEQUENCE [LARGE SCALE GENOMIC DNA]</scope>
    <source>
        <strain evidence="7 8">WH 0402</strain>
    </source>
</reference>
<reference evidence="7 8" key="1">
    <citation type="submission" date="2013-01" db="EMBL/GenBank/DDBJ databases">
        <authorList>
            <person name="Bench S."/>
        </authorList>
    </citation>
    <scope>NUCLEOTIDE SEQUENCE [LARGE SCALE GENOMIC DNA]</scope>
    <source>
        <strain evidence="7 8">WH 0402</strain>
    </source>
</reference>
<keyword evidence="5 6" id="KW-0472">Membrane</keyword>
<dbReference type="CDD" id="cd16914">
    <property type="entry name" value="EcfT"/>
    <property type="match status" value="1"/>
</dbReference>
<feature type="transmembrane region" description="Helical" evidence="6">
    <location>
        <begin position="252"/>
        <end position="269"/>
    </location>
</feature>
<dbReference type="NCBIfam" id="TIGR02454">
    <property type="entry name" value="ECF_T_CbiQ"/>
    <property type="match status" value="1"/>
</dbReference>
<feature type="transmembrane region" description="Helical" evidence="6">
    <location>
        <begin position="157"/>
        <end position="178"/>
    </location>
</feature>
<organism evidence="7 8">
    <name type="scientific">Crocosphaera watsonii WH 0402</name>
    <dbReference type="NCBI Taxonomy" id="1284629"/>
    <lineage>
        <taxon>Bacteria</taxon>
        <taxon>Bacillati</taxon>
        <taxon>Cyanobacteriota</taxon>
        <taxon>Cyanophyceae</taxon>
        <taxon>Oscillatoriophycideae</taxon>
        <taxon>Chroococcales</taxon>
        <taxon>Aphanothecaceae</taxon>
        <taxon>Crocosphaera</taxon>
    </lineage>
</organism>
<dbReference type="PANTHER" id="PTHR34857">
    <property type="entry name" value="SLL0384 PROTEIN"/>
    <property type="match status" value="1"/>
</dbReference>
<comment type="caution">
    <text evidence="7">The sequence shown here is derived from an EMBL/GenBank/DDBJ whole genome shotgun (WGS) entry which is preliminary data.</text>
</comment>
<dbReference type="Pfam" id="PF02361">
    <property type="entry name" value="CbiQ"/>
    <property type="match status" value="1"/>
</dbReference>
<dbReference type="InterPro" id="IPR003339">
    <property type="entry name" value="ABC/ECF_trnsptr_transmembrane"/>
</dbReference>